<dbReference type="PANTHER" id="PTHR24567:SF74">
    <property type="entry name" value="HTH-TYPE TRANSCRIPTIONAL REGULATOR ARCR"/>
    <property type="match status" value="1"/>
</dbReference>
<keyword evidence="1" id="KW-0805">Transcription regulation</keyword>
<evidence type="ECO:0000313" key="6">
    <source>
        <dbReference type="Proteomes" id="UP000470246"/>
    </source>
</evidence>
<dbReference type="PANTHER" id="PTHR24567">
    <property type="entry name" value="CRP FAMILY TRANSCRIPTIONAL REGULATORY PROTEIN"/>
    <property type="match status" value="1"/>
</dbReference>
<reference evidence="5 6" key="1">
    <citation type="submission" date="2020-02" db="EMBL/GenBank/DDBJ databases">
        <title>Geodermatophilus sabuli CPCC 205279 I12A-02694.</title>
        <authorList>
            <person name="Jiang Z."/>
        </authorList>
    </citation>
    <scope>NUCLEOTIDE SEQUENCE [LARGE SCALE GENOMIC DNA]</scope>
    <source>
        <strain evidence="5 6">I12A-02694</strain>
    </source>
</reference>
<sequence length="240" mass="25738">MAIAPTSANTARCNAVLAGLDEDALAPLLPDLHEVPLPLGRVLHEPGAPIQAVFFPLVGVVSVVADLDADQVVETATIGRESVVGLSVFLGADAPTERSLVQVAGRALAMGVDQFREQIAEVDGPLTAMLQRSAQALFTQVSRNAACNRVHTVRQRAARWLLMTADRMDSSRFDLTQHFLAQMLAVRRTSVSEVAQSLAEDGCITYTRGSIGITDRPRLQSHACDCYEAIRRATGDALAH</sequence>
<dbReference type="SMART" id="SM00100">
    <property type="entry name" value="cNMP"/>
    <property type="match status" value="1"/>
</dbReference>
<gene>
    <name evidence="5" type="ORF">GCU56_01245</name>
</gene>
<dbReference type="Gene3D" id="1.10.10.10">
    <property type="entry name" value="Winged helix-like DNA-binding domain superfamily/Winged helix DNA-binding domain"/>
    <property type="match status" value="1"/>
</dbReference>
<dbReference type="SUPFAM" id="SSF51206">
    <property type="entry name" value="cAMP-binding domain-like"/>
    <property type="match status" value="1"/>
</dbReference>
<evidence type="ECO:0000256" key="3">
    <source>
        <dbReference type="ARBA" id="ARBA00023163"/>
    </source>
</evidence>
<dbReference type="InterPro" id="IPR036388">
    <property type="entry name" value="WH-like_DNA-bd_sf"/>
</dbReference>
<dbReference type="InterPro" id="IPR036390">
    <property type="entry name" value="WH_DNA-bd_sf"/>
</dbReference>
<evidence type="ECO:0000313" key="5">
    <source>
        <dbReference type="EMBL" id="NEK56501.1"/>
    </source>
</evidence>
<dbReference type="GO" id="GO:0003677">
    <property type="term" value="F:DNA binding"/>
    <property type="evidence" value="ECO:0007669"/>
    <property type="project" value="UniProtKB-KW"/>
</dbReference>
<dbReference type="PROSITE" id="PS50042">
    <property type="entry name" value="CNMP_BINDING_3"/>
    <property type="match status" value="1"/>
</dbReference>
<dbReference type="AlphaFoldDB" id="A0A7K3VV36"/>
<evidence type="ECO:0000256" key="1">
    <source>
        <dbReference type="ARBA" id="ARBA00023015"/>
    </source>
</evidence>
<dbReference type="InterPro" id="IPR018490">
    <property type="entry name" value="cNMP-bd_dom_sf"/>
</dbReference>
<dbReference type="Gene3D" id="2.60.120.10">
    <property type="entry name" value="Jelly Rolls"/>
    <property type="match status" value="1"/>
</dbReference>
<evidence type="ECO:0000259" key="4">
    <source>
        <dbReference type="PROSITE" id="PS50042"/>
    </source>
</evidence>
<dbReference type="RefSeq" id="WP_163479683.1">
    <property type="nucleotide sequence ID" value="NZ_JAAGWF010000002.1"/>
</dbReference>
<dbReference type="SUPFAM" id="SSF46785">
    <property type="entry name" value="Winged helix' DNA-binding domain"/>
    <property type="match status" value="1"/>
</dbReference>
<proteinExistence type="predicted"/>
<dbReference type="GO" id="GO:0005829">
    <property type="term" value="C:cytosol"/>
    <property type="evidence" value="ECO:0007669"/>
    <property type="project" value="TreeGrafter"/>
</dbReference>
<dbReference type="InterPro" id="IPR050397">
    <property type="entry name" value="Env_Response_Regulators"/>
</dbReference>
<dbReference type="InterPro" id="IPR000595">
    <property type="entry name" value="cNMP-bd_dom"/>
</dbReference>
<dbReference type="GO" id="GO:0003700">
    <property type="term" value="F:DNA-binding transcription factor activity"/>
    <property type="evidence" value="ECO:0007669"/>
    <property type="project" value="TreeGrafter"/>
</dbReference>
<feature type="domain" description="Cyclic nucleotide-binding" evidence="4">
    <location>
        <begin position="16"/>
        <end position="119"/>
    </location>
</feature>
<keyword evidence="2" id="KW-0238">DNA-binding</keyword>
<dbReference type="InterPro" id="IPR012318">
    <property type="entry name" value="HTH_CRP"/>
</dbReference>
<dbReference type="Proteomes" id="UP000470246">
    <property type="component" value="Unassembled WGS sequence"/>
</dbReference>
<name>A0A7K3VV36_9ACTN</name>
<keyword evidence="6" id="KW-1185">Reference proteome</keyword>
<keyword evidence="3" id="KW-0804">Transcription</keyword>
<dbReference type="Pfam" id="PF13545">
    <property type="entry name" value="HTH_Crp_2"/>
    <property type="match status" value="1"/>
</dbReference>
<dbReference type="EMBL" id="JAAGWF010000002">
    <property type="protein sequence ID" value="NEK56501.1"/>
    <property type="molecule type" value="Genomic_DNA"/>
</dbReference>
<accession>A0A7K3VV36</accession>
<protein>
    <submittedName>
        <fullName evidence="5">Crp/Fnr family transcriptional regulator</fullName>
    </submittedName>
</protein>
<organism evidence="5 6">
    <name type="scientific">Geodermatophilus sabuli</name>
    <dbReference type="NCBI Taxonomy" id="1564158"/>
    <lineage>
        <taxon>Bacteria</taxon>
        <taxon>Bacillati</taxon>
        <taxon>Actinomycetota</taxon>
        <taxon>Actinomycetes</taxon>
        <taxon>Geodermatophilales</taxon>
        <taxon>Geodermatophilaceae</taxon>
        <taxon>Geodermatophilus</taxon>
    </lineage>
</organism>
<evidence type="ECO:0000256" key="2">
    <source>
        <dbReference type="ARBA" id="ARBA00023125"/>
    </source>
</evidence>
<dbReference type="InterPro" id="IPR014710">
    <property type="entry name" value="RmlC-like_jellyroll"/>
</dbReference>
<comment type="caution">
    <text evidence="5">The sequence shown here is derived from an EMBL/GenBank/DDBJ whole genome shotgun (WGS) entry which is preliminary data.</text>
</comment>